<comment type="caution">
    <text evidence="2">The sequence shown here is derived from an EMBL/GenBank/DDBJ whole genome shotgun (WGS) entry which is preliminary data.</text>
</comment>
<accession>A0A8S4RRX2</accession>
<evidence type="ECO:0000256" key="1">
    <source>
        <dbReference type="SAM" id="MobiDB-lite"/>
    </source>
</evidence>
<evidence type="ECO:0000313" key="3">
    <source>
        <dbReference type="Proteomes" id="UP000838756"/>
    </source>
</evidence>
<name>A0A8S4RRX2_9NEOP</name>
<protein>
    <submittedName>
        <fullName evidence="2">Jg11591 protein</fullName>
    </submittedName>
</protein>
<feature type="region of interest" description="Disordered" evidence="1">
    <location>
        <begin position="267"/>
        <end position="291"/>
    </location>
</feature>
<sequence>MGLIRRLRITQRAMERAMLGVSLRDKIRNVEIRRITRVTDIAQRVAKLKWQWAGHIVRRRDVRSGPKVLEWQPRTGKRSVVRPPTRWTDDIRRVAGTKMARVTLVLLICQILSLPILSYGNEDNPLLDLASSFLQNMGEDGNDKLEGLSAIGNIVGTLMQGDNAKNLGSMLGQDGGNAGDVLSGLGSLLGGQDGKINPSLVGSMVSMFANQMASNGDQPKREKRETKENGMENILSMVSGLGGLLGGQDGKIDPSLVGTVASMFAQQLSSNDKENQREKRQANSKEAEPGDINMGSIINMASGLLGNKNVAGIMPMIMNTLSSFSDEESNKRADEHKDHASFLPPFLEKAHLYWDVFINSELGKTIWEKSGFKKATKSFIGPDGKLSFELMFKNFENHSFRRHWIKAVAQYLTDMVVHVAKPEVYQRYIVSAQYIMNSFLDSQGLPKTTHFNMNNPEKSITSLTNYVLKKYLDMDTDVSEYVKPAMDYIKQILKMAQSASQKFANRADYHAVADRLTDTLNLEVIEPVLRVYRAYKHSLQAPHCQEHLMCVVNKHHDQDKHGLPGFKAGLTKLSSMIASAALSFQHGNGFWDLYKAIQSDVNCDAKYPADCAAFHEHEMKTMERATLALRDHRIGEIRRTTRVTDIAQGVAKLGGAGIQLGELMEVGVLRYWNGDPAPVNAA</sequence>
<dbReference type="Proteomes" id="UP000838756">
    <property type="component" value="Unassembled WGS sequence"/>
</dbReference>
<proteinExistence type="predicted"/>
<reference evidence="2" key="1">
    <citation type="submission" date="2022-03" db="EMBL/GenBank/DDBJ databases">
        <authorList>
            <person name="Lindestad O."/>
        </authorList>
    </citation>
    <scope>NUCLEOTIDE SEQUENCE</scope>
</reference>
<feature type="compositionally biased region" description="Basic and acidic residues" evidence="1">
    <location>
        <begin position="271"/>
        <end position="288"/>
    </location>
</feature>
<evidence type="ECO:0000313" key="2">
    <source>
        <dbReference type="EMBL" id="CAH2241141.1"/>
    </source>
</evidence>
<dbReference type="OrthoDB" id="6339459at2759"/>
<keyword evidence="3" id="KW-1185">Reference proteome</keyword>
<dbReference type="AlphaFoldDB" id="A0A8S4RRX2"/>
<organism evidence="2 3">
    <name type="scientific">Pararge aegeria aegeria</name>
    <dbReference type="NCBI Taxonomy" id="348720"/>
    <lineage>
        <taxon>Eukaryota</taxon>
        <taxon>Metazoa</taxon>
        <taxon>Ecdysozoa</taxon>
        <taxon>Arthropoda</taxon>
        <taxon>Hexapoda</taxon>
        <taxon>Insecta</taxon>
        <taxon>Pterygota</taxon>
        <taxon>Neoptera</taxon>
        <taxon>Endopterygota</taxon>
        <taxon>Lepidoptera</taxon>
        <taxon>Glossata</taxon>
        <taxon>Ditrysia</taxon>
        <taxon>Papilionoidea</taxon>
        <taxon>Nymphalidae</taxon>
        <taxon>Satyrinae</taxon>
        <taxon>Satyrini</taxon>
        <taxon>Parargina</taxon>
        <taxon>Pararge</taxon>
    </lineage>
</organism>
<dbReference type="EMBL" id="CAKXAJ010025573">
    <property type="protein sequence ID" value="CAH2241141.1"/>
    <property type="molecule type" value="Genomic_DNA"/>
</dbReference>
<gene>
    <name evidence="2" type="primary">jg11591</name>
    <name evidence="2" type="ORF">PAEG_LOCUS17596</name>
</gene>